<dbReference type="PROSITE" id="PS00022">
    <property type="entry name" value="EGF_1"/>
    <property type="match status" value="1"/>
</dbReference>
<evidence type="ECO:0000256" key="6">
    <source>
        <dbReference type="ARBA" id="ARBA00023136"/>
    </source>
</evidence>
<keyword evidence="7" id="KW-1015">Disulfide bond</keyword>
<feature type="signal peptide" evidence="11">
    <location>
        <begin position="1"/>
        <end position="21"/>
    </location>
</feature>
<dbReference type="InterPro" id="IPR013320">
    <property type="entry name" value="ConA-like_dom_sf"/>
</dbReference>
<evidence type="ECO:0000256" key="11">
    <source>
        <dbReference type="SAM" id="SignalP"/>
    </source>
</evidence>
<gene>
    <name evidence="13" type="ORF">ACHAWU_000938</name>
</gene>
<organism evidence="13 14">
    <name type="scientific">Discostella pseudostelligera</name>
    <dbReference type="NCBI Taxonomy" id="259834"/>
    <lineage>
        <taxon>Eukaryota</taxon>
        <taxon>Sar</taxon>
        <taxon>Stramenopiles</taxon>
        <taxon>Ochrophyta</taxon>
        <taxon>Bacillariophyta</taxon>
        <taxon>Coscinodiscophyceae</taxon>
        <taxon>Thalassiosirophycidae</taxon>
        <taxon>Stephanodiscales</taxon>
        <taxon>Stephanodiscaceae</taxon>
        <taxon>Discostella</taxon>
    </lineage>
</organism>
<dbReference type="GO" id="GO:0016020">
    <property type="term" value="C:membrane"/>
    <property type="evidence" value="ECO:0007669"/>
    <property type="project" value="UniProtKB-SubCell"/>
</dbReference>
<dbReference type="SUPFAM" id="SSF49899">
    <property type="entry name" value="Concanavalin A-like lectins/glucanases"/>
    <property type="match status" value="1"/>
</dbReference>
<sequence length="633" mass="70448">MNSSSLKSAATTLCWVVLATGLGGRRCCCRAGWIDPDTPDAFRTTTSNFDEDTREFELVFSDEFEQDGRSFEDGADSRWTAIDKNDYTNEALHFYRPENVQTSDGVLKILTNLKSNYYKAFDEDTHKYYADAKHIQSGMVQGWNKFCMTGGIVEISAKLPGDPATGGLWPALWMLGNLARATYVGSSNYIWPYSYNQCDDKNRLSQKISACSKVGHFGMEPGVGRGSPEIDILEAMMGSPEALPSTNITRPYFSTSLQIAPGLEGVRPNLGKLPKPGHWYKGLEYGSNETQLNPFFYGVTLEHKPESMTYQSDAISANTHLTPDYFQRHHKYSLEWEPPDGDREEGYLKWYLDDKLLYGINGESLRVAKTEIPSEPMYLLINTAVASSWGFPKPCPDGCTCDCYECGNPKCTCGLPDGFCENFPASFEIEYVRAYQAKNHSNHLVGCSTMSRPTAKYIMGHKKDFVNNEEGQKEPLQPIQRGGGYCKLDVECGYPTKGACSDSRRCVCNDNFTGPKCLSHAGSDDTSPPTENLEVDMLSLSPVFLALVVFAAITFIAYVGIAVFKRRRQVEKYEQLPSNSVSRQDMDILRTMQQQGPAGLSYQGMGTAPTNLIGANEQKTVTYCMIDGRLLDE</sequence>
<keyword evidence="9" id="KW-0961">Cell wall biogenesis/degradation</keyword>
<feature type="transmembrane region" description="Helical" evidence="10">
    <location>
        <begin position="543"/>
        <end position="564"/>
    </location>
</feature>
<name>A0ABD3MJY5_9STRA</name>
<evidence type="ECO:0000313" key="14">
    <source>
        <dbReference type="Proteomes" id="UP001530293"/>
    </source>
</evidence>
<evidence type="ECO:0000256" key="4">
    <source>
        <dbReference type="ARBA" id="ARBA00022968"/>
    </source>
</evidence>
<keyword evidence="3 10" id="KW-0812">Transmembrane</keyword>
<evidence type="ECO:0000313" key="13">
    <source>
        <dbReference type="EMBL" id="KAL3762291.1"/>
    </source>
</evidence>
<comment type="caution">
    <text evidence="13">The sequence shown here is derived from an EMBL/GenBank/DDBJ whole genome shotgun (WGS) entry which is preliminary data.</text>
</comment>
<accession>A0ABD3MJY5</accession>
<comment type="similarity">
    <text evidence="2">Belongs to the SKN1/KRE6 family.</text>
</comment>
<evidence type="ECO:0000256" key="8">
    <source>
        <dbReference type="ARBA" id="ARBA00023180"/>
    </source>
</evidence>
<reference evidence="13 14" key="1">
    <citation type="submission" date="2024-10" db="EMBL/GenBank/DDBJ databases">
        <title>Updated reference genomes for cyclostephanoid diatoms.</title>
        <authorList>
            <person name="Roberts W.R."/>
            <person name="Alverson A.J."/>
        </authorList>
    </citation>
    <scope>NUCLEOTIDE SEQUENCE [LARGE SCALE GENOMIC DNA]</scope>
    <source>
        <strain evidence="13 14">AJA232-27</strain>
    </source>
</reference>
<dbReference type="Proteomes" id="UP001530293">
    <property type="component" value="Unassembled WGS sequence"/>
</dbReference>
<feature type="chain" id="PRO_5044795696" description="GH16 domain-containing protein" evidence="11">
    <location>
        <begin position="22"/>
        <end position="633"/>
    </location>
</feature>
<dbReference type="Gene3D" id="2.60.120.200">
    <property type="match status" value="1"/>
</dbReference>
<evidence type="ECO:0000256" key="7">
    <source>
        <dbReference type="ARBA" id="ARBA00023157"/>
    </source>
</evidence>
<evidence type="ECO:0000256" key="3">
    <source>
        <dbReference type="ARBA" id="ARBA00022692"/>
    </source>
</evidence>
<dbReference type="GO" id="GO:0071555">
    <property type="term" value="P:cell wall organization"/>
    <property type="evidence" value="ECO:0007669"/>
    <property type="project" value="UniProtKB-KW"/>
</dbReference>
<dbReference type="PROSITE" id="PS51762">
    <property type="entry name" value="GH16_2"/>
    <property type="match status" value="1"/>
</dbReference>
<dbReference type="PANTHER" id="PTHR31361">
    <property type="entry name" value="BETA-GLUCAN SYNTHESIS-ASSOCIATED PROTEIN KRE6-RELATED"/>
    <property type="match status" value="1"/>
</dbReference>
<dbReference type="InterPro" id="IPR000742">
    <property type="entry name" value="EGF"/>
</dbReference>
<evidence type="ECO:0000256" key="1">
    <source>
        <dbReference type="ARBA" id="ARBA00004606"/>
    </source>
</evidence>
<dbReference type="PANTHER" id="PTHR31361:SF1">
    <property type="entry name" value="BETA-GLUCAN SYNTHESIS-ASSOCIATED PROTEIN KRE6-RELATED"/>
    <property type="match status" value="1"/>
</dbReference>
<keyword evidence="8" id="KW-0325">Glycoprotein</keyword>
<keyword evidence="4" id="KW-0735">Signal-anchor</keyword>
<evidence type="ECO:0000256" key="9">
    <source>
        <dbReference type="ARBA" id="ARBA00023316"/>
    </source>
</evidence>
<keyword evidence="14" id="KW-1185">Reference proteome</keyword>
<dbReference type="InterPro" id="IPR005629">
    <property type="entry name" value="Skn1/Kre6/Sbg1"/>
</dbReference>
<keyword evidence="11" id="KW-0732">Signal</keyword>
<dbReference type="Pfam" id="PF03935">
    <property type="entry name" value="SKN1_KRE6_Sbg1"/>
    <property type="match status" value="1"/>
</dbReference>
<evidence type="ECO:0000259" key="12">
    <source>
        <dbReference type="PROSITE" id="PS51762"/>
    </source>
</evidence>
<keyword evidence="6 10" id="KW-0472">Membrane</keyword>
<evidence type="ECO:0000256" key="2">
    <source>
        <dbReference type="ARBA" id="ARBA00010962"/>
    </source>
</evidence>
<evidence type="ECO:0000256" key="10">
    <source>
        <dbReference type="SAM" id="Phobius"/>
    </source>
</evidence>
<proteinExistence type="inferred from homology"/>
<keyword evidence="5 10" id="KW-1133">Transmembrane helix</keyword>
<protein>
    <recommendedName>
        <fullName evidence="12">GH16 domain-containing protein</fullName>
    </recommendedName>
</protein>
<feature type="domain" description="GH16" evidence="12">
    <location>
        <begin position="31"/>
        <end position="440"/>
    </location>
</feature>
<dbReference type="EMBL" id="JALLBG020000137">
    <property type="protein sequence ID" value="KAL3762291.1"/>
    <property type="molecule type" value="Genomic_DNA"/>
</dbReference>
<comment type="subcellular location">
    <subcellularLocation>
        <location evidence="1">Membrane</location>
        <topology evidence="1">Single-pass type II membrane protein</topology>
    </subcellularLocation>
</comment>
<dbReference type="InterPro" id="IPR000757">
    <property type="entry name" value="Beta-glucanase-like"/>
</dbReference>
<evidence type="ECO:0000256" key="5">
    <source>
        <dbReference type="ARBA" id="ARBA00022989"/>
    </source>
</evidence>
<dbReference type="AlphaFoldDB" id="A0ABD3MJY5"/>